<evidence type="ECO:0000256" key="3">
    <source>
        <dbReference type="ARBA" id="ARBA00023163"/>
    </source>
</evidence>
<keyword evidence="6" id="KW-1185">Reference proteome</keyword>
<feature type="domain" description="HTH araC/xylS-type" evidence="4">
    <location>
        <begin position="11"/>
        <end position="109"/>
    </location>
</feature>
<dbReference type="EMBL" id="FQVF01000007">
    <property type="protein sequence ID" value="SHF33479.1"/>
    <property type="molecule type" value="Genomic_DNA"/>
</dbReference>
<dbReference type="Gene3D" id="3.20.80.10">
    <property type="entry name" value="Regulatory factor, effector binding domain"/>
    <property type="match status" value="1"/>
</dbReference>
<dbReference type="InterPro" id="IPR018060">
    <property type="entry name" value="HTH_AraC"/>
</dbReference>
<dbReference type="AlphaFoldDB" id="A0A1M5ATB5"/>
<dbReference type="PANTHER" id="PTHR47504:SF5">
    <property type="entry name" value="RIGHT ORIGIN-BINDING PROTEIN"/>
    <property type="match status" value="1"/>
</dbReference>
<keyword evidence="3" id="KW-0804">Transcription</keyword>
<protein>
    <submittedName>
        <fullName evidence="5">Transcriptional regulator, AraC family</fullName>
    </submittedName>
</protein>
<evidence type="ECO:0000259" key="4">
    <source>
        <dbReference type="PROSITE" id="PS01124"/>
    </source>
</evidence>
<dbReference type="PRINTS" id="PR00032">
    <property type="entry name" value="HTHARAC"/>
</dbReference>
<dbReference type="InterPro" id="IPR009057">
    <property type="entry name" value="Homeodomain-like_sf"/>
</dbReference>
<gene>
    <name evidence="5" type="ORF">SAMN02745753_01720</name>
</gene>
<dbReference type="GO" id="GO:0043565">
    <property type="term" value="F:sequence-specific DNA binding"/>
    <property type="evidence" value="ECO:0007669"/>
    <property type="project" value="InterPro"/>
</dbReference>
<dbReference type="SUPFAM" id="SSF46689">
    <property type="entry name" value="Homeodomain-like"/>
    <property type="match status" value="2"/>
</dbReference>
<dbReference type="OrthoDB" id="282744at2"/>
<reference evidence="6" key="1">
    <citation type="submission" date="2016-11" db="EMBL/GenBank/DDBJ databases">
        <authorList>
            <person name="Varghese N."/>
            <person name="Submissions S."/>
        </authorList>
    </citation>
    <scope>NUCLEOTIDE SEQUENCE [LARGE SCALE GENOMIC DNA]</scope>
    <source>
        <strain evidence="6">DSM 16579</strain>
    </source>
</reference>
<name>A0A1M5ATB5_9GAMM</name>
<sequence>MANQDRLTRIEKVLDYIHENLDEPIHVTSLAEKSCWSRWQFQRVFGQATGLSVAQYIRELRLSKAAELLLSSKNRHVDIAMQCGFDSEISFSRAFKQMFNCTPRDYRQRGKRHGLRTPLQYRCPNKAQTETPKTFTQIRIESRDGFHIQGRYDWIRGLFSASPNFSERVPRLWSQVISEVKTVTKGYRPIGIIDTQDHAQHPDQMLYWAGYLEPIKTSSPTIFSGANPFNTILLDTVKVPLQEYAVIPVYGKSSAVEKALEWFIYQWLPESNYYGVQGYELEVYEPDYDPNSPQSYMEYWLPIKPR</sequence>
<keyword evidence="1" id="KW-0805">Transcription regulation</keyword>
<dbReference type="Gene3D" id="1.10.10.60">
    <property type="entry name" value="Homeodomain-like"/>
    <property type="match status" value="2"/>
</dbReference>
<dbReference type="Pfam" id="PF06445">
    <property type="entry name" value="GyrI-like"/>
    <property type="match status" value="1"/>
</dbReference>
<dbReference type="PROSITE" id="PS01124">
    <property type="entry name" value="HTH_ARAC_FAMILY_2"/>
    <property type="match status" value="1"/>
</dbReference>
<dbReference type="InterPro" id="IPR029442">
    <property type="entry name" value="GyrI-like"/>
</dbReference>
<evidence type="ECO:0000256" key="1">
    <source>
        <dbReference type="ARBA" id="ARBA00023015"/>
    </source>
</evidence>
<dbReference type="InterPro" id="IPR020449">
    <property type="entry name" value="Tscrpt_reg_AraC-type_HTH"/>
</dbReference>
<organism evidence="5 6">
    <name type="scientific">Marinomonas polaris DSM 16579</name>
    <dbReference type="NCBI Taxonomy" id="1122206"/>
    <lineage>
        <taxon>Bacteria</taxon>
        <taxon>Pseudomonadati</taxon>
        <taxon>Pseudomonadota</taxon>
        <taxon>Gammaproteobacteria</taxon>
        <taxon>Oceanospirillales</taxon>
        <taxon>Oceanospirillaceae</taxon>
        <taxon>Marinomonas</taxon>
    </lineage>
</organism>
<dbReference type="GO" id="GO:0003700">
    <property type="term" value="F:DNA-binding transcription factor activity"/>
    <property type="evidence" value="ECO:0007669"/>
    <property type="project" value="InterPro"/>
</dbReference>
<dbReference type="InterPro" id="IPR011256">
    <property type="entry name" value="Reg_factor_effector_dom_sf"/>
</dbReference>
<accession>A0A1M5ATB5</accession>
<dbReference type="SMART" id="SM00342">
    <property type="entry name" value="HTH_ARAC"/>
    <property type="match status" value="1"/>
</dbReference>
<dbReference type="InterPro" id="IPR010499">
    <property type="entry name" value="AraC_E-bd"/>
</dbReference>
<dbReference type="SUPFAM" id="SSF55136">
    <property type="entry name" value="Probable bacterial effector-binding domain"/>
    <property type="match status" value="1"/>
</dbReference>
<dbReference type="STRING" id="1122206.SAMN02745753_01720"/>
<dbReference type="RefSeq" id="WP_072839307.1">
    <property type="nucleotide sequence ID" value="NZ_FQVF01000007.1"/>
</dbReference>
<dbReference type="PANTHER" id="PTHR47504">
    <property type="entry name" value="RIGHT ORIGIN-BINDING PROTEIN"/>
    <property type="match status" value="1"/>
</dbReference>
<dbReference type="Proteomes" id="UP000184517">
    <property type="component" value="Unassembled WGS sequence"/>
</dbReference>
<dbReference type="SMART" id="SM00871">
    <property type="entry name" value="AraC_E_bind"/>
    <property type="match status" value="1"/>
</dbReference>
<evidence type="ECO:0000313" key="5">
    <source>
        <dbReference type="EMBL" id="SHF33479.1"/>
    </source>
</evidence>
<evidence type="ECO:0000313" key="6">
    <source>
        <dbReference type="Proteomes" id="UP000184517"/>
    </source>
</evidence>
<keyword evidence="2" id="KW-0238">DNA-binding</keyword>
<evidence type="ECO:0000256" key="2">
    <source>
        <dbReference type="ARBA" id="ARBA00023125"/>
    </source>
</evidence>
<dbReference type="Pfam" id="PF12833">
    <property type="entry name" value="HTH_18"/>
    <property type="match status" value="1"/>
</dbReference>
<proteinExistence type="predicted"/>
<dbReference type="InterPro" id="IPR050959">
    <property type="entry name" value="MarA-like"/>
</dbReference>